<reference evidence="1" key="1">
    <citation type="submission" date="2021-02" db="EMBL/GenBank/DDBJ databases">
        <authorList>
            <person name="Nowell W R."/>
        </authorList>
    </citation>
    <scope>NUCLEOTIDE SEQUENCE</scope>
</reference>
<dbReference type="Proteomes" id="UP000676336">
    <property type="component" value="Unassembled WGS sequence"/>
</dbReference>
<comment type="caution">
    <text evidence="1">The sequence shown here is derived from an EMBL/GenBank/DDBJ whole genome shotgun (WGS) entry which is preliminary data.</text>
</comment>
<feature type="non-terminal residue" evidence="1">
    <location>
        <position position="104"/>
    </location>
</feature>
<organism evidence="1 2">
    <name type="scientific">Rotaria magnacalcarata</name>
    <dbReference type="NCBI Taxonomy" id="392030"/>
    <lineage>
        <taxon>Eukaryota</taxon>
        <taxon>Metazoa</taxon>
        <taxon>Spiralia</taxon>
        <taxon>Gnathifera</taxon>
        <taxon>Rotifera</taxon>
        <taxon>Eurotatoria</taxon>
        <taxon>Bdelloidea</taxon>
        <taxon>Philodinida</taxon>
        <taxon>Philodinidae</taxon>
        <taxon>Rotaria</taxon>
    </lineage>
</organism>
<accession>A0A8S2UCE1</accession>
<protein>
    <submittedName>
        <fullName evidence="1">Uncharacterized protein</fullName>
    </submittedName>
</protein>
<dbReference type="EMBL" id="CAJOBI010037672">
    <property type="protein sequence ID" value="CAF4308118.1"/>
    <property type="molecule type" value="Genomic_DNA"/>
</dbReference>
<proteinExistence type="predicted"/>
<sequence length="104" mass="11818">SFCSIYQNYTEYCDARYALLINNILLPVPEACQRSCKQCNSIDNSNSSGRSLTELDDDSDSIVAGKYKYLIDNMEMTSISTRTEVSSQEEKCFDRRDDCSIQKA</sequence>
<dbReference type="AlphaFoldDB" id="A0A8S2UCE1"/>
<name>A0A8S2UCE1_9BILA</name>
<gene>
    <name evidence="1" type="ORF">SMN809_LOCUS26418</name>
</gene>
<evidence type="ECO:0000313" key="2">
    <source>
        <dbReference type="Proteomes" id="UP000676336"/>
    </source>
</evidence>
<feature type="non-terminal residue" evidence="1">
    <location>
        <position position="1"/>
    </location>
</feature>
<evidence type="ECO:0000313" key="1">
    <source>
        <dbReference type="EMBL" id="CAF4308118.1"/>
    </source>
</evidence>